<proteinExistence type="evidence at transcript level"/>
<dbReference type="EMBL" id="FJ600218">
    <property type="protein sequence ID" value="ACU45231.1"/>
    <property type="molecule type" value="mRNA"/>
</dbReference>
<sequence>FCSAVVWKGSLPSDNLVISLQVANDAALPVESQVARYSYMANAAQDPQGAKFEYVSNPREWIIALSKFSQSWSYVPSANGVDPGLYSKQSVKGDVIEDVTAATLTVEILGSDGGFARYITFLLADRIELPAAGENTIGNVDALVLRPFIGLILSEGEVCQISSVRTQHETQTFADEFLQRTQSVPNTTTGSGEIRPAKPFERCQEGDTIPYDPAVVGAASYKTANNVLIFFLMTLADFCAS</sequence>
<name>E8Z701_KARVE</name>
<protein>
    <submittedName>
        <fullName evidence="1">Uncharacterized protein</fullName>
    </submittedName>
</protein>
<organism evidence="1">
    <name type="scientific">Karlodinium veneficum</name>
    <name type="common">Dinoflagellate</name>
    <name type="synonym">Karlodinium micrum</name>
    <dbReference type="NCBI Taxonomy" id="407301"/>
    <lineage>
        <taxon>Eukaryota</taxon>
        <taxon>Sar</taxon>
        <taxon>Alveolata</taxon>
        <taxon>Dinophyceae</taxon>
        <taxon>Gymnodiniales</taxon>
        <taxon>Kareniaceae</taxon>
        <taxon>Karlodinium</taxon>
    </lineage>
</organism>
<reference evidence="1" key="1">
    <citation type="submission" date="2008-12" db="EMBL/GenBank/DDBJ databases">
        <authorList>
            <person name="Zhang H."/>
            <person name="Lin S."/>
        </authorList>
    </citation>
    <scope>NUCLEOTIDE SEQUENCE</scope>
    <source>
        <strain evidence="1">CCMP1975</strain>
    </source>
</reference>
<accession>E8Z701</accession>
<reference evidence="1" key="2">
    <citation type="book" date="2010" name="PROCEEDINGS OF 13TH INTERNATIONAL CONFERENCE ON HARMFUL ALGAE" publisher="International Society For The Study of Harmful Algae" city="Hong Kong, China">
        <title>Dinoflagellate meta-transcriptomics enabled by spliced leader.</title>
        <editorList>
            <person name="Unknown A."/>
        </editorList>
        <authorList>
            <person name="Lin S."/>
            <person name="Zhang H."/>
        </authorList>
    </citation>
    <scope>NUCLEOTIDE SEQUENCE</scope>
    <source>
        <strain evidence="1">CCMP1975</strain>
    </source>
</reference>
<evidence type="ECO:0000313" key="1">
    <source>
        <dbReference type="EMBL" id="ACU45231.1"/>
    </source>
</evidence>
<feature type="non-terminal residue" evidence="1">
    <location>
        <position position="1"/>
    </location>
</feature>
<dbReference type="AlphaFoldDB" id="E8Z701"/>